<dbReference type="Gene3D" id="3.10.330.10">
    <property type="match status" value="1"/>
</dbReference>
<dbReference type="GO" id="GO:0036503">
    <property type="term" value="P:ERAD pathway"/>
    <property type="evidence" value="ECO:0007669"/>
    <property type="project" value="TreeGrafter"/>
</dbReference>
<evidence type="ECO:0000259" key="5">
    <source>
        <dbReference type="Pfam" id="PF24842"/>
    </source>
</evidence>
<dbReference type="GO" id="GO:0031593">
    <property type="term" value="F:polyubiquitin modification-dependent protein binding"/>
    <property type="evidence" value="ECO:0007669"/>
    <property type="project" value="TreeGrafter"/>
</dbReference>
<evidence type="ECO:0000259" key="4">
    <source>
        <dbReference type="Pfam" id="PF03152"/>
    </source>
</evidence>
<dbReference type="InterPro" id="IPR004854">
    <property type="entry name" value="Ufd1-like"/>
</dbReference>
<feature type="domain" description="Ubiquitin fusion degradation protein UFD1 N-terminal subdomain 1" evidence="4">
    <location>
        <begin position="474"/>
        <end position="573"/>
    </location>
</feature>
<gene>
    <name evidence="6" type="ORF">MVEN_01691700</name>
</gene>
<dbReference type="InterPro" id="IPR055417">
    <property type="entry name" value="UFD1_N1"/>
</dbReference>
<dbReference type="Pfam" id="PF03152">
    <property type="entry name" value="UFD1_N1"/>
    <property type="match status" value="1"/>
</dbReference>
<dbReference type="AlphaFoldDB" id="A0A8H7CQQ9"/>
<comment type="caution">
    <text evidence="6">The sequence shown here is derived from an EMBL/GenBank/DDBJ whole genome shotgun (WGS) entry which is preliminary data.</text>
</comment>
<organism evidence="6 7">
    <name type="scientific">Mycena venus</name>
    <dbReference type="NCBI Taxonomy" id="2733690"/>
    <lineage>
        <taxon>Eukaryota</taxon>
        <taxon>Fungi</taxon>
        <taxon>Dikarya</taxon>
        <taxon>Basidiomycota</taxon>
        <taxon>Agaricomycotina</taxon>
        <taxon>Agaricomycetes</taxon>
        <taxon>Agaricomycetidae</taxon>
        <taxon>Agaricales</taxon>
        <taxon>Marasmiineae</taxon>
        <taxon>Mycenaceae</taxon>
        <taxon>Mycena</taxon>
    </lineage>
</organism>
<dbReference type="PANTHER" id="PTHR12555">
    <property type="entry name" value="UBIQUITIN FUSION DEGRADATON PROTEIN 1"/>
    <property type="match status" value="1"/>
</dbReference>
<accession>A0A8H7CQQ9</accession>
<dbReference type="PANTHER" id="PTHR12555:SF13">
    <property type="entry name" value="UBIQUITIN RECOGNITION FACTOR IN ER-ASSOCIATED DEGRADATION PROTEIN 1"/>
    <property type="match status" value="1"/>
</dbReference>
<feature type="region of interest" description="Disordered" evidence="3">
    <location>
        <begin position="436"/>
        <end position="467"/>
    </location>
</feature>
<dbReference type="GO" id="GO:0034098">
    <property type="term" value="C:VCP-NPL4-UFD1 AAA ATPase complex"/>
    <property type="evidence" value="ECO:0007669"/>
    <property type="project" value="TreeGrafter"/>
</dbReference>
<keyword evidence="7" id="KW-1185">Reference proteome</keyword>
<dbReference type="Pfam" id="PF24842">
    <property type="entry name" value="UFD1_N2"/>
    <property type="match status" value="1"/>
</dbReference>
<evidence type="ECO:0000256" key="3">
    <source>
        <dbReference type="SAM" id="MobiDB-lite"/>
    </source>
</evidence>
<evidence type="ECO:0000313" key="7">
    <source>
        <dbReference type="Proteomes" id="UP000620124"/>
    </source>
</evidence>
<dbReference type="InterPro" id="IPR042299">
    <property type="entry name" value="Ufd1-like_Nn"/>
</dbReference>
<feature type="compositionally biased region" description="Polar residues" evidence="3">
    <location>
        <begin position="436"/>
        <end position="445"/>
    </location>
</feature>
<evidence type="ECO:0000313" key="6">
    <source>
        <dbReference type="EMBL" id="KAF7344023.1"/>
    </source>
</evidence>
<proteinExistence type="inferred from homology"/>
<evidence type="ECO:0000256" key="2">
    <source>
        <dbReference type="ARBA" id="ARBA00022786"/>
    </source>
</evidence>
<dbReference type="Gene3D" id="2.40.40.50">
    <property type="entry name" value="Ubiquitin fusion degradation protein UFD1, N-terminal domain"/>
    <property type="match status" value="1"/>
</dbReference>
<sequence>MKERRRGRRVDVSFNTNFRLHENQIFGLDRQPIPLNPQSVRPRVLPLGRPRRLDCTLRWPPPGPPLSTPLTLAKTSPPAVHGTRPVRMNALQLIRSGPGLTVSQLAERGGQWIGSALNMGFRMLERDHYKCIKEFFGEDDYPKRQEALDSLHVALKDVGRARLSRQHLALWDDCHKLLKDARNSKSIETQLVTFCTLISIITRYPGLRRRFSDHKDLQKDEKQSEKHFSDNLWKRELQSCSEEWHFYRDFAAYCITESPLAKLVEAERPSELGRVESEAGTINKVPIEELLGYCRDGTAETGVDFPRICAIRYLGGILLLPTFWEKRGSHNGRFFDVLRLLCITVFQLIHDTGVEADDTSVDMSHEMCATREAVDILCTATLNGLLLLNRTKQLPRHWLVHLPDIPSRLSTNVMKKCFPDASTVASYLVAQSLSTAHDSPESANETVADRDEGEGTHGTGYTRSQMGRVPPRAYDEYLRAYSSAMRPGKERLDLSYGGNIVLPPSAISNLIALELPSPWTFQLRNPANSAASTHAGVIDFVAEEGIVYLPYWMMKTLRVNDGDPIRITGAELPKGNLIKLQAQSVQFLEIPDHKAFLEQNLRNFSALTQGDIIELNYNDIPFGLLVMETKPGGEGISIRDTDLEVDFAAPVGYVEPEEPNAAPPPTMASKLEIHLNSSSPGSSRPV</sequence>
<dbReference type="InterPro" id="IPR055418">
    <property type="entry name" value="UFD1_N2"/>
</dbReference>
<protein>
    <submittedName>
        <fullName evidence="6">Ubiquitin fusion degradation protein I</fullName>
    </submittedName>
</protein>
<dbReference type="OrthoDB" id="3054162at2759"/>
<dbReference type="Proteomes" id="UP000620124">
    <property type="component" value="Unassembled WGS sequence"/>
</dbReference>
<keyword evidence="2" id="KW-0833">Ubl conjugation pathway</keyword>
<dbReference type="GO" id="GO:0006511">
    <property type="term" value="P:ubiquitin-dependent protein catabolic process"/>
    <property type="evidence" value="ECO:0007669"/>
    <property type="project" value="InterPro"/>
</dbReference>
<evidence type="ECO:0000256" key="1">
    <source>
        <dbReference type="ARBA" id="ARBA00006043"/>
    </source>
</evidence>
<reference evidence="6" key="1">
    <citation type="submission" date="2020-05" db="EMBL/GenBank/DDBJ databases">
        <title>Mycena genomes resolve the evolution of fungal bioluminescence.</title>
        <authorList>
            <person name="Tsai I.J."/>
        </authorList>
    </citation>
    <scope>NUCLEOTIDE SEQUENCE</scope>
    <source>
        <strain evidence="6">CCC161011</strain>
    </source>
</reference>
<feature type="domain" description="Ubiquitin fusion degradation protein UFD1 N-terminal subdomain 2" evidence="5">
    <location>
        <begin position="574"/>
        <end position="650"/>
    </location>
</feature>
<dbReference type="EMBL" id="JACAZI010000015">
    <property type="protein sequence ID" value="KAF7344023.1"/>
    <property type="molecule type" value="Genomic_DNA"/>
</dbReference>
<comment type="similarity">
    <text evidence="1">Belongs to the UFD1 family.</text>
</comment>
<name>A0A8H7CQQ9_9AGAR</name>